<protein>
    <recommendedName>
        <fullName evidence="18">Bifunctional protein GlmU</fullName>
    </recommendedName>
    <domain>
        <recommendedName>
            <fullName evidence="18">UDP-N-acetylglucosamine pyrophosphorylase</fullName>
            <ecNumber evidence="18">2.7.7.23</ecNumber>
        </recommendedName>
        <alternativeName>
            <fullName evidence="18">N-acetylglucosamine-1-phosphate uridyltransferase</fullName>
        </alternativeName>
    </domain>
    <domain>
        <recommendedName>
            <fullName evidence="18">Glucosamine-1-phosphate N-acetyltransferase</fullName>
            <ecNumber evidence="18">2.3.1.157</ecNumber>
        </recommendedName>
    </domain>
</protein>
<evidence type="ECO:0000256" key="10">
    <source>
        <dbReference type="ARBA" id="ARBA00022960"/>
    </source>
</evidence>
<dbReference type="GO" id="GO:0019134">
    <property type="term" value="F:glucosamine-1-phosphate N-acetyltransferase activity"/>
    <property type="evidence" value="ECO:0007669"/>
    <property type="project" value="UniProtKB-UniRule"/>
</dbReference>
<feature type="binding site" evidence="18">
    <location>
        <begin position="83"/>
        <end position="84"/>
    </location>
    <ligand>
        <name>UDP-N-acetyl-alpha-D-glucosamine</name>
        <dbReference type="ChEBI" id="CHEBI:57705"/>
    </ligand>
</feature>
<evidence type="ECO:0000256" key="18">
    <source>
        <dbReference type="HAMAP-Rule" id="MF_01631"/>
    </source>
</evidence>
<keyword evidence="5 18" id="KW-0808">Transferase</keyword>
<keyword evidence="6 18" id="KW-0548">Nucleotidyltransferase</keyword>
<comment type="cofactor">
    <cofactor evidence="18">
        <name>Mg(2+)</name>
        <dbReference type="ChEBI" id="CHEBI:18420"/>
    </cofactor>
    <text evidence="18">Binds 1 Mg(2+) ion per subunit.</text>
</comment>
<keyword evidence="11 18" id="KW-0573">Peptidoglycan synthesis</keyword>
<dbReference type="CDD" id="cd03353">
    <property type="entry name" value="LbH_GlmU_C"/>
    <property type="match status" value="1"/>
</dbReference>
<feature type="region of interest" description="Pyrophosphorylase" evidence="18">
    <location>
        <begin position="1"/>
        <end position="233"/>
    </location>
</feature>
<dbReference type="PANTHER" id="PTHR43584">
    <property type="entry name" value="NUCLEOTIDYL TRANSFERASE"/>
    <property type="match status" value="1"/>
</dbReference>
<dbReference type="PANTHER" id="PTHR43584:SF3">
    <property type="entry name" value="BIFUNCTIONAL PROTEIN GLMU"/>
    <property type="match status" value="1"/>
</dbReference>
<comment type="pathway">
    <text evidence="18">Nucleotide-sugar biosynthesis; UDP-N-acetyl-alpha-D-glucosamine biosynthesis; N-acetyl-alpha-D-glucosamine 1-phosphate from alpha-D-glucosamine 6-phosphate (route II): step 2/2.</text>
</comment>
<dbReference type="SUPFAM" id="SSF53448">
    <property type="entry name" value="Nucleotide-diphospho-sugar transferases"/>
    <property type="match status" value="1"/>
</dbReference>
<feature type="binding site" evidence="18">
    <location>
        <position position="109"/>
    </location>
    <ligand>
        <name>Mg(2+)</name>
        <dbReference type="ChEBI" id="CHEBI:18420"/>
    </ligand>
</feature>
<feature type="binding site" evidence="18">
    <location>
        <position position="320"/>
    </location>
    <ligand>
        <name>UDP-N-acetyl-alpha-D-glucosamine</name>
        <dbReference type="ChEBI" id="CHEBI:57705"/>
    </ligand>
</feature>
<keyword evidence="4 18" id="KW-0963">Cytoplasm</keyword>
<feature type="binding site" evidence="18">
    <location>
        <position position="159"/>
    </location>
    <ligand>
        <name>UDP-N-acetyl-alpha-D-glucosamine</name>
        <dbReference type="ChEBI" id="CHEBI:57705"/>
    </ligand>
</feature>
<keyword evidence="22" id="KW-1185">Reference proteome</keyword>
<feature type="region of interest" description="Disordered" evidence="19">
    <location>
        <begin position="431"/>
        <end position="455"/>
    </location>
</feature>
<evidence type="ECO:0000313" key="22">
    <source>
        <dbReference type="Proteomes" id="UP000185783"/>
    </source>
</evidence>
<feature type="binding site" evidence="18">
    <location>
        <position position="338"/>
    </location>
    <ligand>
        <name>UDP-N-acetyl-alpha-D-glucosamine</name>
        <dbReference type="ChEBI" id="CHEBI:57705"/>
    </ligand>
</feature>
<dbReference type="InterPro" id="IPR005882">
    <property type="entry name" value="Bifunctional_GlmU"/>
</dbReference>
<reference evidence="21 22" key="1">
    <citation type="submission" date="2016-03" db="EMBL/GenBank/DDBJ databases">
        <title>Genome sequence of Nesiotobacter sp. nov., a moderately halophilic alphaproteobacterium isolated from the Yellow Sea, China.</title>
        <authorList>
            <person name="Zhang G."/>
            <person name="Zhang R."/>
        </authorList>
    </citation>
    <scope>NUCLEOTIDE SEQUENCE [LARGE SCALE GENOMIC DNA]</scope>
    <source>
        <strain evidence="21 22">WB1-6</strain>
    </source>
</reference>
<dbReference type="GO" id="GO:0000287">
    <property type="term" value="F:magnesium ion binding"/>
    <property type="evidence" value="ECO:0007669"/>
    <property type="project" value="UniProtKB-UniRule"/>
</dbReference>
<dbReference type="EC" id="2.7.7.23" evidence="18"/>
<feature type="binding site" evidence="18">
    <location>
        <position position="231"/>
    </location>
    <ligand>
        <name>UDP-N-acetyl-alpha-D-glucosamine</name>
        <dbReference type="ChEBI" id="CHEBI:57705"/>
    </ligand>
</feature>
<dbReference type="GO" id="GO:0006048">
    <property type="term" value="P:UDP-N-acetylglucosamine biosynthetic process"/>
    <property type="evidence" value="ECO:0007669"/>
    <property type="project" value="UniProtKB-UniPathway"/>
</dbReference>
<dbReference type="InterPro" id="IPR011004">
    <property type="entry name" value="Trimer_LpxA-like_sf"/>
</dbReference>
<evidence type="ECO:0000256" key="2">
    <source>
        <dbReference type="ARBA" id="ARBA00007707"/>
    </source>
</evidence>
<feature type="binding site" evidence="18">
    <location>
        <position position="231"/>
    </location>
    <ligand>
        <name>Mg(2+)</name>
        <dbReference type="ChEBI" id="CHEBI:18420"/>
    </ligand>
</feature>
<evidence type="ECO:0000256" key="19">
    <source>
        <dbReference type="SAM" id="MobiDB-lite"/>
    </source>
</evidence>
<feature type="active site" description="Proton acceptor" evidence="18">
    <location>
        <position position="350"/>
    </location>
</feature>
<keyword evidence="13 18" id="KW-0012">Acyltransferase</keyword>
<feature type="binding site" evidence="18">
    <location>
        <position position="145"/>
    </location>
    <ligand>
        <name>UDP-N-acetyl-alpha-D-glucosamine</name>
        <dbReference type="ChEBI" id="CHEBI:57705"/>
    </ligand>
</feature>
<evidence type="ECO:0000256" key="6">
    <source>
        <dbReference type="ARBA" id="ARBA00022695"/>
    </source>
</evidence>
<evidence type="ECO:0000256" key="9">
    <source>
        <dbReference type="ARBA" id="ARBA00022842"/>
    </source>
</evidence>
<comment type="caution">
    <text evidence="21">The sequence shown here is derived from an EMBL/GenBank/DDBJ whole genome shotgun (WGS) entry which is preliminary data.</text>
</comment>
<organism evidence="21 22">
    <name type="scientific">Pseudovibrio exalbescens</name>
    <dbReference type="NCBI Taxonomy" id="197461"/>
    <lineage>
        <taxon>Bacteria</taxon>
        <taxon>Pseudomonadati</taxon>
        <taxon>Pseudomonadota</taxon>
        <taxon>Alphaproteobacteria</taxon>
        <taxon>Hyphomicrobiales</taxon>
        <taxon>Stappiaceae</taxon>
        <taxon>Pseudovibrio</taxon>
    </lineage>
</organism>
<name>A0A1U7JFJ6_9HYPH</name>
<feature type="region of interest" description="N-acetyltransferase" evidence="18">
    <location>
        <begin position="255"/>
        <end position="455"/>
    </location>
</feature>
<comment type="similarity">
    <text evidence="3 18">In the N-terminal section; belongs to the N-acetylglucosamine-1-phosphate uridyltransferase family.</text>
</comment>
<dbReference type="SUPFAM" id="SSF51161">
    <property type="entry name" value="Trimeric LpxA-like enzymes"/>
    <property type="match status" value="1"/>
</dbReference>
<keyword evidence="14 18" id="KW-0961">Cell wall biogenesis/degradation</keyword>
<evidence type="ECO:0000256" key="13">
    <source>
        <dbReference type="ARBA" id="ARBA00023315"/>
    </source>
</evidence>
<dbReference type="GO" id="GO:0008360">
    <property type="term" value="P:regulation of cell shape"/>
    <property type="evidence" value="ECO:0007669"/>
    <property type="project" value="UniProtKB-KW"/>
</dbReference>
<dbReference type="EC" id="2.3.1.157" evidence="18"/>
<evidence type="ECO:0000256" key="12">
    <source>
        <dbReference type="ARBA" id="ARBA00023268"/>
    </source>
</evidence>
<comment type="catalytic activity">
    <reaction evidence="16 18">
        <text>N-acetyl-alpha-D-glucosamine 1-phosphate + UTP + H(+) = UDP-N-acetyl-alpha-D-glucosamine + diphosphate</text>
        <dbReference type="Rhea" id="RHEA:13509"/>
        <dbReference type="ChEBI" id="CHEBI:15378"/>
        <dbReference type="ChEBI" id="CHEBI:33019"/>
        <dbReference type="ChEBI" id="CHEBI:46398"/>
        <dbReference type="ChEBI" id="CHEBI:57705"/>
        <dbReference type="ChEBI" id="CHEBI:57776"/>
        <dbReference type="EC" id="2.7.7.23"/>
    </reaction>
</comment>
<evidence type="ECO:0000256" key="15">
    <source>
        <dbReference type="ARBA" id="ARBA00048247"/>
    </source>
</evidence>
<feature type="binding site" evidence="18">
    <location>
        <position position="353"/>
    </location>
    <ligand>
        <name>UDP-N-acetyl-alpha-D-glucosamine</name>
        <dbReference type="ChEBI" id="CHEBI:57705"/>
    </ligand>
</feature>
<dbReference type="NCBIfam" id="TIGR01173">
    <property type="entry name" value="glmU"/>
    <property type="match status" value="1"/>
</dbReference>
<gene>
    <name evidence="18 21" type="primary">glmU</name>
    <name evidence="21" type="ORF">A3843_12775</name>
</gene>
<feature type="domain" description="MobA-like NTP transferase" evidence="20">
    <location>
        <begin position="8"/>
        <end position="140"/>
    </location>
</feature>
<dbReference type="InterPro" id="IPR050065">
    <property type="entry name" value="GlmU-like"/>
</dbReference>
<keyword evidence="8 18" id="KW-0677">Repeat</keyword>
<comment type="subcellular location">
    <subcellularLocation>
        <location evidence="1 18">Cytoplasm</location>
    </subcellularLocation>
</comment>
<dbReference type="HAMAP" id="MF_01631">
    <property type="entry name" value="GlmU"/>
    <property type="match status" value="1"/>
</dbReference>
<dbReference type="Pfam" id="PF00132">
    <property type="entry name" value="Hexapep"/>
    <property type="match status" value="1"/>
</dbReference>
<evidence type="ECO:0000256" key="17">
    <source>
        <dbReference type="ARBA" id="ARBA00049628"/>
    </source>
</evidence>
<comment type="caution">
    <text evidence="18">Lacks conserved residue(s) required for the propagation of feature annotation.</text>
</comment>
<dbReference type="UniPathway" id="UPA00973"/>
<dbReference type="InterPro" id="IPR001451">
    <property type="entry name" value="Hexapep"/>
</dbReference>
<dbReference type="InterPro" id="IPR018357">
    <property type="entry name" value="Hexapep_transf_CS"/>
</dbReference>
<evidence type="ECO:0000256" key="3">
    <source>
        <dbReference type="ARBA" id="ARBA00007947"/>
    </source>
</evidence>
<feature type="region of interest" description="Linker" evidence="18">
    <location>
        <begin position="234"/>
        <end position="254"/>
    </location>
</feature>
<comment type="function">
    <text evidence="17 18">Catalyzes the last two sequential reactions in the de novo biosynthetic pathway for UDP-N-acetylglucosamine (UDP-GlcNAc). The C-terminal domain catalyzes the transfer of acetyl group from acetyl coenzyme A to glucosamine-1-phosphate (GlcN-1-P) to produce N-acetylglucosamine-1-phosphate (GlcNAc-1-P), which is converted into UDP-GlcNAc by the transfer of uridine 5-monophosphate (from uridine 5-triphosphate), a reaction catalyzed by the N-terminal domain.</text>
</comment>
<dbReference type="CDD" id="cd02540">
    <property type="entry name" value="GT2_GlmU_N_bac"/>
    <property type="match status" value="1"/>
</dbReference>
<evidence type="ECO:0000313" key="21">
    <source>
        <dbReference type="EMBL" id="OKL43509.1"/>
    </source>
</evidence>
<comment type="catalytic activity">
    <reaction evidence="15 18">
        <text>alpha-D-glucosamine 1-phosphate + acetyl-CoA = N-acetyl-alpha-D-glucosamine 1-phosphate + CoA + H(+)</text>
        <dbReference type="Rhea" id="RHEA:13725"/>
        <dbReference type="ChEBI" id="CHEBI:15378"/>
        <dbReference type="ChEBI" id="CHEBI:57287"/>
        <dbReference type="ChEBI" id="CHEBI:57288"/>
        <dbReference type="ChEBI" id="CHEBI:57776"/>
        <dbReference type="ChEBI" id="CHEBI:58516"/>
        <dbReference type="EC" id="2.3.1.157"/>
    </reaction>
</comment>
<comment type="pathway">
    <text evidence="18">Bacterial outer membrane biogenesis; LPS lipid A biosynthesis.</text>
</comment>
<feature type="binding site" evidence="18">
    <location>
        <position position="78"/>
    </location>
    <ligand>
        <name>UDP-N-acetyl-alpha-D-glucosamine</name>
        <dbReference type="ChEBI" id="CHEBI:57705"/>
    </ligand>
</feature>
<dbReference type="Proteomes" id="UP000185783">
    <property type="component" value="Unassembled WGS sequence"/>
</dbReference>
<proteinExistence type="inferred from homology"/>
<feature type="binding site" evidence="18">
    <location>
        <position position="174"/>
    </location>
    <ligand>
        <name>UDP-N-acetyl-alpha-D-glucosamine</name>
        <dbReference type="ChEBI" id="CHEBI:57705"/>
    </ligand>
</feature>
<evidence type="ECO:0000259" key="20">
    <source>
        <dbReference type="Pfam" id="PF12804"/>
    </source>
</evidence>
<dbReference type="STRING" id="197461.A3843_12775"/>
<dbReference type="InterPro" id="IPR029044">
    <property type="entry name" value="Nucleotide-diphossugar_trans"/>
</dbReference>
<dbReference type="Gene3D" id="3.90.550.10">
    <property type="entry name" value="Spore Coat Polysaccharide Biosynthesis Protein SpsA, Chain A"/>
    <property type="match status" value="1"/>
</dbReference>
<dbReference type="GO" id="GO:0016020">
    <property type="term" value="C:membrane"/>
    <property type="evidence" value="ECO:0007669"/>
    <property type="project" value="GOC"/>
</dbReference>
<dbReference type="InterPro" id="IPR025877">
    <property type="entry name" value="MobA-like_NTP_Trfase"/>
</dbReference>
<dbReference type="GO" id="GO:0005737">
    <property type="term" value="C:cytoplasm"/>
    <property type="evidence" value="ECO:0007669"/>
    <property type="project" value="UniProtKB-SubCell"/>
</dbReference>
<evidence type="ECO:0000256" key="5">
    <source>
        <dbReference type="ARBA" id="ARBA00022679"/>
    </source>
</evidence>
<dbReference type="EMBL" id="LVVZ01000019">
    <property type="protein sequence ID" value="OKL43509.1"/>
    <property type="molecule type" value="Genomic_DNA"/>
</dbReference>
<feature type="binding site" evidence="18">
    <location>
        <position position="427"/>
    </location>
    <ligand>
        <name>acetyl-CoA</name>
        <dbReference type="ChEBI" id="CHEBI:57288"/>
    </ligand>
</feature>
<dbReference type="GO" id="GO:0071555">
    <property type="term" value="P:cell wall organization"/>
    <property type="evidence" value="ECO:0007669"/>
    <property type="project" value="UniProtKB-KW"/>
</dbReference>
<evidence type="ECO:0000256" key="1">
    <source>
        <dbReference type="ARBA" id="ARBA00004496"/>
    </source>
</evidence>
<sequence length="455" mass="48282">MTSESCLAIVLGAGLGTRMKSSLPKVMHEIGNLPLIGHVVRAVQAAGSEELAVVIGPEMPEVETTVRSLSPGAQCFVQHDRLGTAHAVKAAEAAYQGSECGHVLVLFGDTPLVTPASFVALREELAKGADVVVLGFEAADPHGYGRLLTKGNQLVSIREEKDATDEERRVSLCNAGIMGFRREALAELVDLIENKNAKGEYYLTDAVEIAASKGLKVRFSVAPESEVQGINTRAQLAACDAVFQERMRQQAMADGVTLLAPDTVYFSWDTAVAQDVVVEPHVVFGPGVRIETGVRIKAFSHFEKAHVERNATVGPYARLRPNAQVGVGAHIGNFVEIKNAQIEAGAKVNHLSYIGDARIGTKTNVGAGTITCNYDGYFKHHTDIGAGAFIGSDSILVAPVTIGDGALIAAGSVITENVDTNAMAFGRSRQVSKSDRAAEVRAGLEKKKAQTKQAD</sequence>
<evidence type="ECO:0000256" key="11">
    <source>
        <dbReference type="ARBA" id="ARBA00022984"/>
    </source>
</evidence>
<dbReference type="RefSeq" id="WP_028480943.1">
    <property type="nucleotide sequence ID" value="NZ_LVVZ01000019.1"/>
</dbReference>
<comment type="pathway">
    <text evidence="18">Nucleotide-sugar biosynthesis; UDP-N-acetyl-alpha-D-glucosamine biosynthesis; UDP-N-acetyl-alpha-D-glucosamine from N-acetyl-alpha-D-glucosamine 1-phosphate: step 1/1.</text>
</comment>
<dbReference type="AlphaFoldDB" id="A0A1U7JFJ6"/>
<comment type="subunit">
    <text evidence="18">Homotrimer.</text>
</comment>
<dbReference type="GO" id="GO:0009252">
    <property type="term" value="P:peptidoglycan biosynthetic process"/>
    <property type="evidence" value="ECO:0007669"/>
    <property type="project" value="UniProtKB-UniRule"/>
</dbReference>
<evidence type="ECO:0000256" key="4">
    <source>
        <dbReference type="ARBA" id="ARBA00022490"/>
    </source>
</evidence>
<dbReference type="NCBIfam" id="NF010933">
    <property type="entry name" value="PRK14353.1"/>
    <property type="match status" value="1"/>
</dbReference>
<dbReference type="UniPathway" id="UPA00113">
    <property type="reaction ID" value="UER00532"/>
</dbReference>
<feature type="binding site" evidence="18">
    <location>
        <position position="25"/>
    </location>
    <ligand>
        <name>UDP-N-acetyl-alpha-D-glucosamine</name>
        <dbReference type="ChEBI" id="CHEBI:57705"/>
    </ligand>
</feature>
<comment type="similarity">
    <text evidence="2 18">In the C-terminal section; belongs to the transferase hexapeptide repeat family.</text>
</comment>
<keyword evidence="12 18" id="KW-0511">Multifunctional enzyme</keyword>
<feature type="binding site" evidence="18">
    <location>
        <position position="410"/>
    </location>
    <ligand>
        <name>acetyl-CoA</name>
        <dbReference type="ChEBI" id="CHEBI:57288"/>
    </ligand>
</feature>
<feature type="binding site" evidence="18">
    <location>
        <position position="364"/>
    </location>
    <ligand>
        <name>UDP-N-acetyl-alpha-D-glucosamine</name>
        <dbReference type="ChEBI" id="CHEBI:57705"/>
    </ligand>
</feature>
<dbReference type="GO" id="GO:0003977">
    <property type="term" value="F:UDP-N-acetylglucosamine diphosphorylase activity"/>
    <property type="evidence" value="ECO:0007669"/>
    <property type="project" value="UniProtKB-UniRule"/>
</dbReference>
<feature type="binding site" evidence="18">
    <location>
        <position position="392"/>
    </location>
    <ligand>
        <name>acetyl-CoA</name>
        <dbReference type="ChEBI" id="CHEBI:57288"/>
    </ligand>
</feature>
<accession>A0A1U7JFJ6</accession>
<evidence type="ECO:0000256" key="7">
    <source>
        <dbReference type="ARBA" id="ARBA00022723"/>
    </source>
</evidence>
<dbReference type="InterPro" id="IPR038009">
    <property type="entry name" value="GlmU_C_LbH"/>
</dbReference>
<keyword evidence="7 18" id="KW-0479">Metal-binding</keyword>
<evidence type="ECO:0000256" key="14">
    <source>
        <dbReference type="ARBA" id="ARBA00023316"/>
    </source>
</evidence>
<evidence type="ECO:0000256" key="8">
    <source>
        <dbReference type="ARBA" id="ARBA00022737"/>
    </source>
</evidence>
<dbReference type="Pfam" id="PF12804">
    <property type="entry name" value="NTP_transf_3"/>
    <property type="match status" value="1"/>
</dbReference>
<dbReference type="Gene3D" id="2.160.10.10">
    <property type="entry name" value="Hexapeptide repeat proteins"/>
    <property type="match status" value="1"/>
</dbReference>
<dbReference type="GO" id="GO:0009245">
    <property type="term" value="P:lipid A biosynthetic process"/>
    <property type="evidence" value="ECO:0007669"/>
    <property type="project" value="UniProtKB-UniRule"/>
</dbReference>
<feature type="binding site" evidence="18">
    <location>
        <position position="367"/>
    </location>
    <ligand>
        <name>acetyl-CoA</name>
        <dbReference type="ChEBI" id="CHEBI:57288"/>
    </ligand>
</feature>
<dbReference type="PROSITE" id="PS00101">
    <property type="entry name" value="HEXAPEP_TRANSFERASES"/>
    <property type="match status" value="1"/>
</dbReference>
<keyword evidence="10 18" id="KW-0133">Cell shape</keyword>
<feature type="compositionally biased region" description="Basic and acidic residues" evidence="19">
    <location>
        <begin position="432"/>
        <end position="455"/>
    </location>
</feature>
<feature type="binding site" evidence="18">
    <location>
        <begin position="373"/>
        <end position="374"/>
    </location>
    <ligand>
        <name>acetyl-CoA</name>
        <dbReference type="ChEBI" id="CHEBI:57288"/>
    </ligand>
</feature>
<keyword evidence="9 18" id="KW-0460">Magnesium</keyword>
<dbReference type="GO" id="GO:0000902">
    <property type="term" value="P:cell morphogenesis"/>
    <property type="evidence" value="ECO:0007669"/>
    <property type="project" value="UniProtKB-UniRule"/>
</dbReference>
<evidence type="ECO:0000256" key="16">
    <source>
        <dbReference type="ARBA" id="ARBA00048493"/>
    </source>
</evidence>